<dbReference type="InterPro" id="IPR032675">
    <property type="entry name" value="LRR_dom_sf"/>
</dbReference>
<evidence type="ECO:0000313" key="2">
    <source>
        <dbReference type="EMBL" id="KAL1532100.1"/>
    </source>
</evidence>
<dbReference type="Proteomes" id="UP001567538">
    <property type="component" value="Unassembled WGS sequence"/>
</dbReference>
<dbReference type="PANTHER" id="PTHR34145:SF28">
    <property type="entry name" value="F-BOX DOMAIN-CONTAINING PROTEIN"/>
    <property type="match status" value="1"/>
</dbReference>
<proteinExistence type="predicted"/>
<evidence type="ECO:0000313" key="3">
    <source>
        <dbReference type="Proteomes" id="UP001567538"/>
    </source>
</evidence>
<dbReference type="SUPFAM" id="SSF52047">
    <property type="entry name" value="RNI-like"/>
    <property type="match status" value="1"/>
</dbReference>
<organism evidence="2 3">
    <name type="scientific">Salvia divinorum</name>
    <name type="common">Maria pastora</name>
    <name type="synonym">Diviner's sage</name>
    <dbReference type="NCBI Taxonomy" id="28513"/>
    <lineage>
        <taxon>Eukaryota</taxon>
        <taxon>Viridiplantae</taxon>
        <taxon>Streptophyta</taxon>
        <taxon>Embryophyta</taxon>
        <taxon>Tracheophyta</taxon>
        <taxon>Spermatophyta</taxon>
        <taxon>Magnoliopsida</taxon>
        <taxon>eudicotyledons</taxon>
        <taxon>Gunneridae</taxon>
        <taxon>Pentapetalae</taxon>
        <taxon>asterids</taxon>
        <taxon>lamiids</taxon>
        <taxon>Lamiales</taxon>
        <taxon>Lamiaceae</taxon>
        <taxon>Nepetoideae</taxon>
        <taxon>Mentheae</taxon>
        <taxon>Salviinae</taxon>
        <taxon>Salvia</taxon>
        <taxon>Salvia subgen. Calosphace</taxon>
    </lineage>
</organism>
<comment type="caution">
    <text evidence="2">The sequence shown here is derived from an EMBL/GenBank/DDBJ whole genome shotgun (WGS) entry which is preliminary data.</text>
</comment>
<name>A0ABD1FKP8_SALDI</name>
<dbReference type="InterPro" id="IPR053772">
    <property type="entry name" value="At1g61320/At1g61330-like"/>
</dbReference>
<keyword evidence="3" id="KW-1185">Reference proteome</keyword>
<dbReference type="AlphaFoldDB" id="A0ABD1FKP8"/>
<dbReference type="PANTHER" id="PTHR34145">
    <property type="entry name" value="OS02G0105600 PROTEIN"/>
    <property type="match status" value="1"/>
</dbReference>
<sequence length="412" mass="47369">MARVQRRRLEDDYTGDRISMLPDEILVSILSRLLIRLQVAKPPTNLVEFRLSFNVSSTFASWIDDWLSYAVSRRVERLDLIFVTYLEEIYSFPYKEGNFPDNLKLLKKLRLHNVDVSGEAVAFMLGNCRLLEKLSLHLAGRLSFLEAVGTSPAFKCLEISDCMSLESVVVRGSELVCIKYKGVANTINQNCRFVLVDVPLLTQLSIQSEPCLLDFMLDMFDSVLPQLGTLKIYSTSIASHGLNFVMKMIPNLKQFVVVLLGSVYCDKCSLMPWFNVVSSPCLQRFVVEASRPEMIKTCCYCSTCHSFLTSDGDIDAFWPWVSDSIRDSYSRNKKVEFVGYRGVLNQFQMINQFVNYGTGLDKIIVDPRSFEHSRHMPWDRIYRNHMDMEDEVLARNRVRDQFKDSKINVTVL</sequence>
<accession>A0ABD1FKP8</accession>
<feature type="domain" description="At1g61320/AtMIF1 LRR" evidence="1">
    <location>
        <begin position="102"/>
        <end position="296"/>
    </location>
</feature>
<evidence type="ECO:0000259" key="1">
    <source>
        <dbReference type="Pfam" id="PF23622"/>
    </source>
</evidence>
<gene>
    <name evidence="2" type="ORF">AAHA92_32156</name>
</gene>
<dbReference type="Pfam" id="PF23622">
    <property type="entry name" value="LRR_At1g61320_AtMIF1"/>
    <property type="match status" value="1"/>
</dbReference>
<protein>
    <submittedName>
        <fullName evidence="2">F-box/LRR-repeat protein-like protein</fullName>
    </submittedName>
</protein>
<reference evidence="2 3" key="1">
    <citation type="submission" date="2024-06" db="EMBL/GenBank/DDBJ databases">
        <title>A chromosome level genome sequence of Diviner's sage (Salvia divinorum).</title>
        <authorList>
            <person name="Ford S.A."/>
            <person name="Ro D.-K."/>
            <person name="Ness R.W."/>
            <person name="Phillips M.A."/>
        </authorList>
    </citation>
    <scope>NUCLEOTIDE SEQUENCE [LARGE SCALE GENOMIC DNA]</scope>
    <source>
        <strain evidence="2">SAF-2024a</strain>
        <tissue evidence="2">Leaf</tissue>
    </source>
</reference>
<dbReference type="EMBL" id="JBEAFC010000014">
    <property type="protein sequence ID" value="KAL1532100.1"/>
    <property type="molecule type" value="Genomic_DNA"/>
</dbReference>
<dbReference type="Gene3D" id="3.80.10.10">
    <property type="entry name" value="Ribonuclease Inhibitor"/>
    <property type="match status" value="1"/>
</dbReference>
<dbReference type="InterPro" id="IPR055357">
    <property type="entry name" value="LRR_At1g61320_AtMIF1"/>
</dbReference>